<evidence type="ECO:0000313" key="1">
    <source>
        <dbReference type="EMBL" id="TGX98150.1"/>
    </source>
</evidence>
<accession>A0AC61QZ16</accession>
<gene>
    <name evidence="1" type="ORF">E5357_10060</name>
</gene>
<proteinExistence type="predicted"/>
<keyword evidence="2" id="KW-1185">Reference proteome</keyword>
<dbReference type="Proteomes" id="UP000307720">
    <property type="component" value="Unassembled WGS sequence"/>
</dbReference>
<evidence type="ECO:0000313" key="2">
    <source>
        <dbReference type="Proteomes" id="UP000307720"/>
    </source>
</evidence>
<sequence>MSGFMYEIKKIMLHQKGLCYIVIVLLFGTVWLVASDNPYNSAMEQYKSEYEWYLEKVNGYCTDESSLYLEQEAERIAEAKGKKSYLLESYYDSKISESEYKKESQEIENVLEHQNGFEVIYQQYLYTCENTENRYFLQTNGWTGLLGGGTLNFVLFLGILLIVTPVFCSEYSCQMDALILTSKEGRKSSLHKLLIVISVVLLMCVSISLIEYGFYSLKYGLPNGNYPIQSLSYFAGSNKSITLFEGYVYIGLLRLFGSVFLAILLMFISVLAKKYAVTLLAGAVSVIIPYVGLSKTIIYRLPLPLPFLLGTDFFAGDIVSSDAFTGDEKIVFAEVNTITLLILFSVSVFLCILAAAWILRSNSNKWKMKTRKMRNVPALAIILSFVLTMTGCSDDGKSQNFIPASSEPSSRACADIGRMPRGSNTPPLGAGDLTYNSSAEYDCMGYEITQDAETFDYYLKNASTGEMLHLVRSPMFGAFSDEEKVCAFCVCPPYLYYTTSVTESYVNRVGNYNSSITKVSAVELNLDTFEEKIVFEQITNSGRSLFGIDYETGDKWKFLEFHYGFFINNDSIFFIGNDGITEVNRLTKGITKLDIPTSGNISFDGENIFYKNEQSVLTRYHVLSGETFTYEKVVAYDFCIDEQSIYYVSRTDGSRVYSCNKDGNNKRLISDTPAMSVTCDAGNIYILAKESGENIVLSKSR</sequence>
<comment type="caution">
    <text evidence="1">The sequence shown here is derived from an EMBL/GenBank/DDBJ whole genome shotgun (WGS) entry which is preliminary data.</text>
</comment>
<dbReference type="EMBL" id="SRZB01000021">
    <property type="protein sequence ID" value="TGX98150.1"/>
    <property type="molecule type" value="Genomic_DNA"/>
</dbReference>
<name>A0AC61QZ16_9FIRM</name>
<protein>
    <submittedName>
        <fullName evidence="1">ABC transporter permease</fullName>
    </submittedName>
</protein>
<organism evidence="1 2">
    <name type="scientific">Hominisplanchenecus murintestinalis</name>
    <dbReference type="NCBI Taxonomy" id="2941517"/>
    <lineage>
        <taxon>Bacteria</taxon>
        <taxon>Bacillati</taxon>
        <taxon>Bacillota</taxon>
        <taxon>Clostridia</taxon>
        <taxon>Lachnospirales</taxon>
        <taxon>Lachnospiraceae</taxon>
        <taxon>Hominisplanchenecus</taxon>
    </lineage>
</organism>
<reference evidence="1" key="1">
    <citation type="submission" date="2019-04" db="EMBL/GenBank/DDBJ databases">
        <title>Microbes associate with the intestines of laboratory mice.</title>
        <authorList>
            <person name="Navarre W."/>
            <person name="Wong E."/>
            <person name="Huang K."/>
            <person name="Tropini C."/>
            <person name="Ng K."/>
            <person name="Yu B."/>
        </authorList>
    </citation>
    <scope>NUCLEOTIDE SEQUENCE</scope>
    <source>
        <strain evidence="1">NM72_1-8</strain>
    </source>
</reference>